<sequence length="1448" mass="166360">MIASELLDHRVRRLADIDKKKEKKEKERFTSTLNTMTFLLTESFGNGRSPVQYAHLEFVTSRNILYLDMNILSVIFNINAIFDFYSLLFTSSVRCLRWGFFKHKPDQLQNSTDDRTSQNKNNDASMTKIEDWFYTFSLTKCTPKIEDFQTYIVPYIVPGNLPRYQCNGERSSTPSTFITGASRSSMFRGRKSKAFTAVCAHIAFPKYNRVSLFFTALTLFWQVGTEDAVSNPCNNFIFPFHFIQIAKERESKRMRWILSCMETMSDINMQIVLKRYCLDIALSNTGVGKKEKERNIIHKDKLVLQSYFSPIFWDASMQVQMKERATSLHFTSQQEPSDIASTLSFSYLLLLQENLVSQYWHAISRARKQLTHLLKLTYQNDWTMTHDASAVAVVGYSVLYRTAKQQKRKGSREKGKGGGSCCGDVVDILARFASHCRGRSQEKSGPGYDDYADSSEAKRSFQQSGIVVKPLSNITFTSNVRKCLFQRYLNRIPAICSRENNRSDGECLEIEQLLFAESDSSWKLDTFYALSLPKMYKCSQSDLKIVNRSLFDHVGSVEFNSTVALTQLLRQKQSISVLFLTSLSRHQAATPNLRLAIIASEYDLFDWKRIKGIFNNPDKPTVTIYIRENYRMGTGLPRLAVYRDPPQRQMILRKLETWRTTDSISCVPCKEHDFENLSLTCKFISSEVADLGQNATVKNLMTNITVRVTRFVANGEELYADLTSCAKFLQQASKAGKRDSPMLAVIASRSLGFLFLGLPFCLGGGTTAAPLKYGTLGGDPASDIRLMSTIDIRTSNSSPNDTQQLKRKSHHLDTMHIPIPIVESEKRSDRISGTLGNWRFPGDSKSKRRTMLQSNVRHVWKSRAEWYCENEEIRSCNSWTDKKSLDGLLPAGNAKGLITNQKNQKKLQIQNNRNLSIISLELIPTPSPNSTDKFLYIVKQVEKDSSELLLNPNERYFYVLRISLLWCLTYDFFVQHKISNERCTDGFKKKTNYCIRSLVMVREPVTRAQVVRFYLPKDNLLRFKRLLDELKSNIRRTAINWTKYFSLILQFAVETYNSQNSEVSILPQSLVCMCAYPVIDTKISERSFPLSYANGKKDKHRETEFDKAGKYYQRNRNNYIYEDMKRDMKGKIYFIQRKCLHYTMTHRNMQLVKKPLLRGPAGKCFSVIVPWRKSVSLYKHRGGWKTRADQWTPQGLPDFSSILQSGQSIAEKYPLSGRGFPVVGWTWSVDVKLNACKCRWEGLMIALSCKKNFTNFTHSDCDRSKTAKRTSTSPLRFNSPFATMNPSSAPSAEIVHHYQEEGFSSVGYRYQNHRHKSSCHKRKLRTTILHFNIHGSTKLPRRIFYKVKTVIKLIVINLLANKGQSHKVILVNGQNLTCPPHIYQEINSSHAHKFLAQRAISNYLQISWVIDDDGTTSFNAIKIALNVTIVRQVWLLIYQVDCLIPTEI</sequence>
<name>A0A0N0BHT4_9HYME</name>
<dbReference type="Proteomes" id="UP000053105">
    <property type="component" value="Unassembled WGS sequence"/>
</dbReference>
<dbReference type="EMBL" id="KQ435748">
    <property type="protein sequence ID" value="KOX76441.1"/>
    <property type="molecule type" value="Genomic_DNA"/>
</dbReference>
<protein>
    <submittedName>
        <fullName evidence="1">Uncharacterized protein</fullName>
    </submittedName>
</protein>
<reference evidence="1 2" key="1">
    <citation type="submission" date="2015-07" db="EMBL/GenBank/DDBJ databases">
        <title>The genome of Melipona quadrifasciata.</title>
        <authorList>
            <person name="Pan H."/>
            <person name="Kapheim K."/>
        </authorList>
    </citation>
    <scope>NUCLEOTIDE SEQUENCE [LARGE SCALE GENOMIC DNA]</scope>
    <source>
        <strain evidence="1">0111107301</strain>
        <tissue evidence="1">Whole body</tissue>
    </source>
</reference>
<organism evidence="1 2">
    <name type="scientific">Melipona quadrifasciata</name>
    <dbReference type="NCBI Taxonomy" id="166423"/>
    <lineage>
        <taxon>Eukaryota</taxon>
        <taxon>Metazoa</taxon>
        <taxon>Ecdysozoa</taxon>
        <taxon>Arthropoda</taxon>
        <taxon>Hexapoda</taxon>
        <taxon>Insecta</taxon>
        <taxon>Pterygota</taxon>
        <taxon>Neoptera</taxon>
        <taxon>Endopterygota</taxon>
        <taxon>Hymenoptera</taxon>
        <taxon>Apocrita</taxon>
        <taxon>Aculeata</taxon>
        <taxon>Apoidea</taxon>
        <taxon>Anthophila</taxon>
        <taxon>Apidae</taxon>
        <taxon>Melipona</taxon>
    </lineage>
</organism>
<evidence type="ECO:0000313" key="2">
    <source>
        <dbReference type="Proteomes" id="UP000053105"/>
    </source>
</evidence>
<proteinExistence type="predicted"/>
<gene>
    <name evidence="1" type="ORF">WN51_12122</name>
</gene>
<evidence type="ECO:0000313" key="1">
    <source>
        <dbReference type="EMBL" id="KOX76441.1"/>
    </source>
</evidence>
<keyword evidence="2" id="KW-1185">Reference proteome</keyword>
<accession>A0A0N0BHT4</accession>